<feature type="transmembrane region" description="Helical" evidence="7">
    <location>
        <begin position="220"/>
        <end position="245"/>
    </location>
</feature>
<protein>
    <submittedName>
        <fullName evidence="9">Major facilitator superfamily domain-containing protein</fullName>
    </submittedName>
</protein>
<dbReference type="Pfam" id="PF07690">
    <property type="entry name" value="MFS_1"/>
    <property type="match status" value="2"/>
</dbReference>
<feature type="transmembrane region" description="Helical" evidence="7">
    <location>
        <begin position="160"/>
        <end position="179"/>
    </location>
</feature>
<gene>
    <name evidence="9" type="ORF">BD324DRAFT_615040</name>
</gene>
<evidence type="ECO:0000256" key="4">
    <source>
        <dbReference type="ARBA" id="ARBA00022989"/>
    </source>
</evidence>
<evidence type="ECO:0000256" key="2">
    <source>
        <dbReference type="ARBA" id="ARBA00022448"/>
    </source>
</evidence>
<feature type="transmembrane region" description="Helical" evidence="7">
    <location>
        <begin position="535"/>
        <end position="555"/>
    </location>
</feature>
<dbReference type="PANTHER" id="PTHR42718:SF9">
    <property type="entry name" value="MAJOR FACILITATOR SUPERFAMILY MULTIDRUG TRANSPORTER MFSC"/>
    <property type="match status" value="1"/>
</dbReference>
<feature type="transmembrane region" description="Helical" evidence="7">
    <location>
        <begin position="425"/>
        <end position="445"/>
    </location>
</feature>
<dbReference type="Gene3D" id="1.20.1720.10">
    <property type="entry name" value="Multidrug resistance protein D"/>
    <property type="match status" value="1"/>
</dbReference>
<feature type="compositionally biased region" description="Polar residues" evidence="6">
    <location>
        <begin position="601"/>
        <end position="615"/>
    </location>
</feature>
<feature type="transmembrane region" description="Helical" evidence="7">
    <location>
        <begin position="397"/>
        <end position="418"/>
    </location>
</feature>
<dbReference type="InterPro" id="IPR036259">
    <property type="entry name" value="MFS_trans_sf"/>
</dbReference>
<feature type="region of interest" description="Disordered" evidence="6">
    <location>
        <begin position="45"/>
        <end position="69"/>
    </location>
</feature>
<dbReference type="STRING" id="4999.A0A1Y1UP71"/>
<feature type="transmembrane region" description="Helical" evidence="7">
    <location>
        <begin position="283"/>
        <end position="302"/>
    </location>
</feature>
<evidence type="ECO:0000256" key="5">
    <source>
        <dbReference type="ARBA" id="ARBA00023136"/>
    </source>
</evidence>
<dbReference type="InParanoid" id="A0A1Y1UP71"/>
<dbReference type="Gene3D" id="1.20.1250.20">
    <property type="entry name" value="MFS general substrate transporter like domains"/>
    <property type="match status" value="1"/>
</dbReference>
<keyword evidence="3 7" id="KW-0812">Transmembrane</keyword>
<keyword evidence="10" id="KW-1185">Reference proteome</keyword>
<comment type="subcellular location">
    <subcellularLocation>
        <location evidence="1">Membrane</location>
        <topology evidence="1">Multi-pass membrane protein</topology>
    </subcellularLocation>
</comment>
<keyword evidence="4 7" id="KW-1133">Transmembrane helix</keyword>
<name>A0A1Y1UP71_9TREE</name>
<dbReference type="RefSeq" id="XP_021873587.1">
    <property type="nucleotide sequence ID" value="XM_022014675.1"/>
</dbReference>
<accession>A0A1Y1UP71</accession>
<sequence length="615" mass="64955">MSAPADSIRSEPLPLVELLAAEESFIPPRSIEPLATTAEDVDGLEYKSGHAPSTLHHQPHDGQSDVTDRSTVVPIGEPPLGDVAPKLSTTRRIVIAAAATSAVFLSAGGSVALNIALPTIQRDLGMTDGDLQWVISAFSLTNGCFLLLAGRMADIHGRKLVFLVGIGWYTLWTLVGGWMKDGAGLVVTRALAGSGSAMSIPAAVGIIASNFEGRARATAFATFAAGAPVGAGLGMTLGGLLVTYASTTWRAVLWVTAGIAFVVFTLGLFTFPTDVITTTDKRLDWVGAALVTVGLILLQFVISDGEGAPLGWKTPYIIALLVISIFMLVAFFFWEKYITSKSTRPPLMRLQLWTRANGRLAAVYMIGCVSWMGFTALSFHATLFYQQAQELSPLQALVRFLPMPIMGILCNAFVGIVIARVPTQLLVCVGILLTGVSNVLFATAPVDGSYWGHPFNAMWSTVVGADFLMATGQLFVSRLALPEEQSLAGGLFQTLVQLGGAFGLALTSVVASVYQSKSLAQGKSSNVAFVHGLHAAFWLGAGMSFAALGIAVVALRGMGTIGKSHMKGDKGVKEGQEPSPVVDNPDDEEKGSEALDLQPLSKVSDNKTQPSMQEV</sequence>
<dbReference type="EMBL" id="NBSH01000002">
    <property type="protein sequence ID" value="ORX39802.1"/>
    <property type="molecule type" value="Genomic_DNA"/>
</dbReference>
<feature type="compositionally biased region" description="Basic and acidic residues" evidence="6">
    <location>
        <begin position="566"/>
        <end position="576"/>
    </location>
</feature>
<keyword evidence="2" id="KW-0813">Transport</keyword>
<dbReference type="AlphaFoldDB" id="A0A1Y1UP71"/>
<evidence type="ECO:0000256" key="7">
    <source>
        <dbReference type="SAM" id="Phobius"/>
    </source>
</evidence>
<feature type="transmembrane region" description="Helical" evidence="7">
    <location>
        <begin position="488"/>
        <end position="515"/>
    </location>
</feature>
<feature type="domain" description="Major facilitator superfamily (MFS) profile" evidence="8">
    <location>
        <begin position="95"/>
        <end position="559"/>
    </location>
</feature>
<evidence type="ECO:0000313" key="10">
    <source>
        <dbReference type="Proteomes" id="UP000193218"/>
    </source>
</evidence>
<dbReference type="InterPro" id="IPR011701">
    <property type="entry name" value="MFS"/>
</dbReference>
<reference evidence="9 10" key="1">
    <citation type="submission" date="2017-03" db="EMBL/GenBank/DDBJ databases">
        <title>Widespread Adenine N6-methylation of Active Genes in Fungi.</title>
        <authorList>
            <consortium name="DOE Joint Genome Institute"/>
            <person name="Mondo S.J."/>
            <person name="Dannebaum R.O."/>
            <person name="Kuo R.C."/>
            <person name="Louie K.B."/>
            <person name="Bewick A.J."/>
            <person name="Labutti K."/>
            <person name="Haridas S."/>
            <person name="Kuo A."/>
            <person name="Salamov A."/>
            <person name="Ahrendt S.R."/>
            <person name="Lau R."/>
            <person name="Bowen B.P."/>
            <person name="Lipzen A."/>
            <person name="Sullivan W."/>
            <person name="Andreopoulos W.B."/>
            <person name="Clum A."/>
            <person name="Lindquist E."/>
            <person name="Daum C."/>
            <person name="Northen T.R."/>
            <person name="Ramamoorthy G."/>
            <person name="Schmitz R.J."/>
            <person name="Gryganskyi A."/>
            <person name="Culley D."/>
            <person name="Magnuson J."/>
            <person name="James T.Y."/>
            <person name="O'Malley M.A."/>
            <person name="Stajich J.E."/>
            <person name="Spatafora J.W."/>
            <person name="Visel A."/>
            <person name="Grigoriev I.V."/>
        </authorList>
    </citation>
    <scope>NUCLEOTIDE SEQUENCE [LARGE SCALE GENOMIC DNA]</scope>
    <source>
        <strain evidence="9 10">NRRL Y-17943</strain>
    </source>
</reference>
<proteinExistence type="predicted"/>
<evidence type="ECO:0000256" key="6">
    <source>
        <dbReference type="SAM" id="MobiDB-lite"/>
    </source>
</evidence>
<feature type="region of interest" description="Disordered" evidence="6">
    <location>
        <begin position="565"/>
        <end position="615"/>
    </location>
</feature>
<comment type="caution">
    <text evidence="9">The sequence shown here is derived from an EMBL/GenBank/DDBJ whole genome shotgun (WGS) entry which is preliminary data.</text>
</comment>
<dbReference type="OrthoDB" id="2130629at2759"/>
<dbReference type="GeneID" id="33556483"/>
<dbReference type="SUPFAM" id="SSF103473">
    <property type="entry name" value="MFS general substrate transporter"/>
    <property type="match status" value="2"/>
</dbReference>
<keyword evidence="5 7" id="KW-0472">Membrane</keyword>
<dbReference type="GO" id="GO:0022857">
    <property type="term" value="F:transmembrane transporter activity"/>
    <property type="evidence" value="ECO:0007669"/>
    <property type="project" value="InterPro"/>
</dbReference>
<feature type="transmembrane region" description="Helical" evidence="7">
    <location>
        <begin position="251"/>
        <end position="271"/>
    </location>
</feature>
<dbReference type="GO" id="GO:0016020">
    <property type="term" value="C:membrane"/>
    <property type="evidence" value="ECO:0007669"/>
    <property type="project" value="UniProtKB-SubCell"/>
</dbReference>
<feature type="transmembrane region" description="Helical" evidence="7">
    <location>
        <begin position="185"/>
        <end position="208"/>
    </location>
</feature>
<organism evidence="9 10">
    <name type="scientific">Kockovaella imperatae</name>
    <dbReference type="NCBI Taxonomy" id="4999"/>
    <lineage>
        <taxon>Eukaryota</taxon>
        <taxon>Fungi</taxon>
        <taxon>Dikarya</taxon>
        <taxon>Basidiomycota</taxon>
        <taxon>Agaricomycotina</taxon>
        <taxon>Tremellomycetes</taxon>
        <taxon>Tremellales</taxon>
        <taxon>Cuniculitremaceae</taxon>
        <taxon>Kockovaella</taxon>
    </lineage>
</organism>
<feature type="transmembrane region" description="Helical" evidence="7">
    <location>
        <begin position="457"/>
        <end position="476"/>
    </location>
</feature>
<dbReference type="Proteomes" id="UP000193218">
    <property type="component" value="Unassembled WGS sequence"/>
</dbReference>
<dbReference type="InterPro" id="IPR020846">
    <property type="entry name" value="MFS_dom"/>
</dbReference>
<feature type="compositionally biased region" description="Basic and acidic residues" evidence="6">
    <location>
        <begin position="58"/>
        <end position="68"/>
    </location>
</feature>
<feature type="transmembrane region" description="Helical" evidence="7">
    <location>
        <begin position="93"/>
        <end position="116"/>
    </location>
</feature>
<dbReference type="PROSITE" id="PS50850">
    <property type="entry name" value="MFS"/>
    <property type="match status" value="1"/>
</dbReference>
<evidence type="ECO:0000256" key="3">
    <source>
        <dbReference type="ARBA" id="ARBA00022692"/>
    </source>
</evidence>
<evidence type="ECO:0000259" key="8">
    <source>
        <dbReference type="PROSITE" id="PS50850"/>
    </source>
</evidence>
<evidence type="ECO:0000313" key="9">
    <source>
        <dbReference type="EMBL" id="ORX39802.1"/>
    </source>
</evidence>
<evidence type="ECO:0000256" key="1">
    <source>
        <dbReference type="ARBA" id="ARBA00004141"/>
    </source>
</evidence>
<feature type="transmembrane region" description="Helical" evidence="7">
    <location>
        <begin position="314"/>
        <end position="334"/>
    </location>
</feature>
<feature type="transmembrane region" description="Helical" evidence="7">
    <location>
        <begin position="131"/>
        <end position="148"/>
    </location>
</feature>
<feature type="transmembrane region" description="Helical" evidence="7">
    <location>
        <begin position="361"/>
        <end position="385"/>
    </location>
</feature>
<dbReference type="PANTHER" id="PTHR42718">
    <property type="entry name" value="MAJOR FACILITATOR SUPERFAMILY MULTIDRUG TRANSPORTER MFSC"/>
    <property type="match status" value="1"/>
</dbReference>